<comment type="caution">
    <text evidence="1">The sequence shown here is derived from an EMBL/GenBank/DDBJ whole genome shotgun (WGS) entry which is preliminary data.</text>
</comment>
<dbReference type="EMBL" id="JAHESF010000001">
    <property type="protein sequence ID" value="MBT1695406.1"/>
    <property type="molecule type" value="Genomic_DNA"/>
</dbReference>
<dbReference type="RefSeq" id="WP_254159186.1">
    <property type="nucleotide sequence ID" value="NZ_JAHESF010000001.1"/>
</dbReference>
<dbReference type="Proteomes" id="UP001319200">
    <property type="component" value="Unassembled WGS sequence"/>
</dbReference>
<reference evidence="1 2" key="1">
    <citation type="submission" date="2021-05" db="EMBL/GenBank/DDBJ databases">
        <title>A Polyphasic approach of four new species of the genus Ohtaekwangia: Ohtaekwangia histidinii sp. nov., Ohtaekwangia cretensis sp. nov., Ohtaekwangia indiensis sp. nov., Ohtaekwangia reichenbachii sp. nov. from diverse environment.</title>
        <authorList>
            <person name="Octaviana S."/>
        </authorList>
    </citation>
    <scope>NUCLEOTIDE SEQUENCE [LARGE SCALE GENOMIC DNA]</scope>
    <source>
        <strain evidence="1 2">PWU4</strain>
    </source>
</reference>
<gene>
    <name evidence="1" type="ORF">KK083_00870</name>
</gene>
<proteinExistence type="predicted"/>
<evidence type="ECO:0000313" key="2">
    <source>
        <dbReference type="Proteomes" id="UP001319200"/>
    </source>
</evidence>
<organism evidence="1 2">
    <name type="scientific">Chryseosolibacter histidini</name>
    <dbReference type="NCBI Taxonomy" id="2782349"/>
    <lineage>
        <taxon>Bacteria</taxon>
        <taxon>Pseudomonadati</taxon>
        <taxon>Bacteroidota</taxon>
        <taxon>Cytophagia</taxon>
        <taxon>Cytophagales</taxon>
        <taxon>Chryseotaleaceae</taxon>
        <taxon>Chryseosolibacter</taxon>
    </lineage>
</organism>
<name>A0AAP2GGX7_9BACT</name>
<protein>
    <submittedName>
        <fullName evidence="1">Uncharacterized protein</fullName>
    </submittedName>
</protein>
<accession>A0AAP2GGX7</accession>
<sequence>MYSFSADFLPATTVRHVNALGVFSRKKVSYQLSAKDDRAIVEVLRKLDSEKRSTYIFSSHLQKTYLIEFIHIITKLHFRNTV</sequence>
<keyword evidence="2" id="KW-1185">Reference proteome</keyword>
<dbReference type="AlphaFoldDB" id="A0AAP2GGX7"/>
<evidence type="ECO:0000313" key="1">
    <source>
        <dbReference type="EMBL" id="MBT1695406.1"/>
    </source>
</evidence>